<dbReference type="PANTHER" id="PTHR47893:SF1">
    <property type="entry name" value="REGULATORY PROTEIN PCHR"/>
    <property type="match status" value="1"/>
</dbReference>
<evidence type="ECO:0000313" key="4">
    <source>
        <dbReference type="EMBL" id="XBP69869.1"/>
    </source>
</evidence>
<dbReference type="RefSeq" id="WP_349278792.1">
    <property type="nucleotide sequence ID" value="NZ_CBCSCU010000026.1"/>
</dbReference>
<keyword evidence="1" id="KW-0805">Transcription regulation</keyword>
<dbReference type="InterPro" id="IPR053142">
    <property type="entry name" value="PchR_regulatory_protein"/>
</dbReference>
<organism evidence="4">
    <name type="scientific">Polaromonas hydrogenivorans</name>
    <dbReference type="NCBI Taxonomy" id="335476"/>
    <lineage>
        <taxon>Bacteria</taxon>
        <taxon>Pseudomonadati</taxon>
        <taxon>Pseudomonadota</taxon>
        <taxon>Betaproteobacteria</taxon>
        <taxon>Burkholderiales</taxon>
        <taxon>Comamonadaceae</taxon>
        <taxon>Polaromonas</taxon>
    </lineage>
</organism>
<dbReference type="InterPro" id="IPR018060">
    <property type="entry name" value="HTH_AraC"/>
</dbReference>
<dbReference type="SMART" id="SM00342">
    <property type="entry name" value="HTH_ARAC"/>
    <property type="match status" value="1"/>
</dbReference>
<protein>
    <submittedName>
        <fullName evidence="4">AraC family transcriptional regulator</fullName>
    </submittedName>
</protein>
<dbReference type="PROSITE" id="PS01124">
    <property type="entry name" value="HTH_ARAC_FAMILY_2"/>
    <property type="match status" value="1"/>
</dbReference>
<accession>A0AAU7LQF4</accession>
<keyword evidence="2" id="KW-0804">Transcription</keyword>
<proteinExistence type="predicted"/>
<dbReference type="PANTHER" id="PTHR47893">
    <property type="entry name" value="REGULATORY PROTEIN PCHR"/>
    <property type="match status" value="1"/>
</dbReference>
<dbReference type="SUPFAM" id="SSF46689">
    <property type="entry name" value="Homeodomain-like"/>
    <property type="match status" value="2"/>
</dbReference>
<sequence length="343" mass="37681">MPTLLSRHGAPSAPDALLSKRALSARHPSRAIDVGKLNTQVGQGHQLLSPDAGTTSPLMQGSFSMTRLRDGMSLHCTDIVHLHDMATQFVMQEECIKVLLKLEGNAQVAVGRQSLPLDAGEGANAVPHGSVVTLNAPDTFERHACAGSRQRMVVLTLKPVWFDATGISREIFREHLTVRHWTPTPRAVAIAEQLIHPLGLDDPMQSLYQESRALELIAEALSRTRADTAPSPLTMSASACQRVRRLQQLLDSGEADQLDMRAIAQSIGCNANTLQQQFRQVCGQPIFDYLRQRRLQRAAHALQHEGVSVARAAEIAGYSSQANFSTAFRRNFGLQPKHCRNRL</sequence>
<evidence type="ECO:0000256" key="2">
    <source>
        <dbReference type="ARBA" id="ARBA00023163"/>
    </source>
</evidence>
<dbReference type="AlphaFoldDB" id="A0AAU7LQF4"/>
<dbReference type="GO" id="GO:0003700">
    <property type="term" value="F:DNA-binding transcription factor activity"/>
    <property type="evidence" value="ECO:0007669"/>
    <property type="project" value="InterPro"/>
</dbReference>
<gene>
    <name evidence="4" type="ORF">ABLV49_18640</name>
</gene>
<evidence type="ECO:0000256" key="1">
    <source>
        <dbReference type="ARBA" id="ARBA00023015"/>
    </source>
</evidence>
<reference evidence="4" key="1">
    <citation type="submission" date="2024-05" db="EMBL/GenBank/DDBJ databases">
        <authorList>
            <person name="Bunk B."/>
            <person name="Swiderski J."/>
            <person name="Sproer C."/>
            <person name="Thiel V."/>
        </authorList>
    </citation>
    <scope>NUCLEOTIDE SEQUENCE</scope>
    <source>
        <strain evidence="4">DSM 17735</strain>
    </source>
</reference>
<dbReference type="EMBL" id="CP157675">
    <property type="protein sequence ID" value="XBP69869.1"/>
    <property type="molecule type" value="Genomic_DNA"/>
</dbReference>
<feature type="domain" description="HTH araC/xylS-type" evidence="3">
    <location>
        <begin position="244"/>
        <end position="342"/>
    </location>
</feature>
<dbReference type="Gene3D" id="1.10.10.60">
    <property type="entry name" value="Homeodomain-like"/>
    <property type="match status" value="2"/>
</dbReference>
<dbReference type="Pfam" id="PF12833">
    <property type="entry name" value="HTH_18"/>
    <property type="match status" value="1"/>
</dbReference>
<evidence type="ECO:0000259" key="3">
    <source>
        <dbReference type="PROSITE" id="PS01124"/>
    </source>
</evidence>
<dbReference type="GO" id="GO:0043565">
    <property type="term" value="F:sequence-specific DNA binding"/>
    <property type="evidence" value="ECO:0007669"/>
    <property type="project" value="InterPro"/>
</dbReference>
<dbReference type="InterPro" id="IPR009057">
    <property type="entry name" value="Homeodomain-like_sf"/>
</dbReference>
<name>A0AAU7LQF4_9BURK</name>